<dbReference type="GO" id="GO:0046872">
    <property type="term" value="F:metal ion binding"/>
    <property type="evidence" value="ECO:0007669"/>
    <property type="project" value="UniProtKB-KW"/>
</dbReference>
<evidence type="ECO:0000256" key="6">
    <source>
        <dbReference type="ARBA" id="ARBA00023125"/>
    </source>
</evidence>
<dbReference type="Pfam" id="PF12323">
    <property type="entry name" value="HTH_OrfB_IS605"/>
    <property type="match status" value="1"/>
</dbReference>
<evidence type="ECO:0000313" key="13">
    <source>
        <dbReference type="Proteomes" id="UP000214975"/>
    </source>
</evidence>
<sequence>MMICQHFFIEPTKEQEEKLFHTLYLCRKLYNYSLDQRIKHYKEHDKGLTYRKQQNMLPKYKKEHTEYKTAQSQILQDVLRRLDRAYKNFFEGRAKYPKFKDKYHYTSITLPQCEAKRNFGKEGYVYIKNIGHIKIKAHKDFDPTKVKTINIKYHAGKWYVNLSVEVEEEKEKSVTGEKAIGIDKGINSIAATSDGELYLNPRWLQKTEKKLKRLQRQLSRKKKGSNNREKQKKRLAKLHEKVANQRRDYLHKISYNIVKNNDIICVEDLQVKNMMKNHKLAKSIANVGWGMLDKYLQYKAEKEGKIFIKVNPAYTSQRCSRCGKIVEKDLSVRVHKCECGLEIDRDVNAAINILHEGLRQLSIIAIFCREGSSRSYAYGDYVRPVVNNSRQLSMK</sequence>
<dbReference type="NCBIfam" id="NF040570">
    <property type="entry name" value="guided_TnpB"/>
    <property type="match status" value="1"/>
</dbReference>
<evidence type="ECO:0000259" key="9">
    <source>
        <dbReference type="Pfam" id="PF01385"/>
    </source>
</evidence>
<evidence type="ECO:0000256" key="4">
    <source>
        <dbReference type="ARBA" id="ARBA00022723"/>
    </source>
</evidence>
<organism evidence="12 13">
    <name type="scientific">Thermoanaerobacterium thermosaccharolyticum</name>
    <name type="common">Clostridium thermosaccharolyticum</name>
    <dbReference type="NCBI Taxonomy" id="1517"/>
    <lineage>
        <taxon>Bacteria</taxon>
        <taxon>Bacillati</taxon>
        <taxon>Bacillota</taxon>
        <taxon>Clostridia</taxon>
        <taxon>Thermoanaerobacterales</taxon>
        <taxon>Thermoanaerobacteraceae</taxon>
        <taxon>Thermoanaerobacterium</taxon>
    </lineage>
</organism>
<dbReference type="GO" id="GO:0003677">
    <property type="term" value="F:DNA binding"/>
    <property type="evidence" value="ECO:0007669"/>
    <property type="project" value="UniProtKB-KW"/>
</dbReference>
<feature type="domain" description="Transposase putative helix-turn-helix" evidence="11">
    <location>
        <begin position="9"/>
        <end position="46"/>
    </location>
</feature>
<gene>
    <name evidence="12" type="ORF">Thert_01550</name>
</gene>
<dbReference type="InterPro" id="IPR001959">
    <property type="entry name" value="Transposase"/>
</dbReference>
<accession>A0A223HZ53</accession>
<keyword evidence="6" id="KW-0238">DNA-binding</keyword>
<evidence type="ECO:0000256" key="7">
    <source>
        <dbReference type="ARBA" id="ARBA00023172"/>
    </source>
</evidence>
<keyword evidence="5" id="KW-0862">Zinc</keyword>
<dbReference type="Pfam" id="PF07282">
    <property type="entry name" value="Cas12f1-like_TNB"/>
    <property type="match status" value="1"/>
</dbReference>
<keyword evidence="7" id="KW-0233">DNA recombination</keyword>
<feature type="domain" description="Probable transposase IS891/IS1136/IS1341" evidence="9">
    <location>
        <begin position="163"/>
        <end position="277"/>
    </location>
</feature>
<protein>
    <submittedName>
        <fullName evidence="12">Transposase</fullName>
    </submittedName>
</protein>
<evidence type="ECO:0000256" key="2">
    <source>
        <dbReference type="ARBA" id="ARBA00011044"/>
    </source>
</evidence>
<dbReference type="PANTHER" id="PTHR30405:SF11">
    <property type="entry name" value="RNA-GUIDED DNA ENDONUCLEASE RV2885C-RELATED"/>
    <property type="match status" value="1"/>
</dbReference>
<keyword evidence="3" id="KW-0815">Transposition</keyword>
<evidence type="ECO:0000313" key="12">
    <source>
        <dbReference type="EMBL" id="AST57574.1"/>
    </source>
</evidence>
<keyword evidence="8" id="KW-0175">Coiled coil</keyword>
<dbReference type="InterPro" id="IPR010095">
    <property type="entry name" value="Cas12f1-like_TNB"/>
</dbReference>
<dbReference type="Pfam" id="PF01385">
    <property type="entry name" value="OrfB_IS605"/>
    <property type="match status" value="1"/>
</dbReference>
<dbReference type="EMBL" id="CP016893">
    <property type="protein sequence ID" value="AST57574.1"/>
    <property type="molecule type" value="Genomic_DNA"/>
</dbReference>
<dbReference type="NCBIfam" id="TIGR01766">
    <property type="entry name" value="IS200/IS605 family accessory protein TnpB-like domain"/>
    <property type="match status" value="1"/>
</dbReference>
<dbReference type="PANTHER" id="PTHR30405">
    <property type="entry name" value="TRANSPOSASE"/>
    <property type="match status" value="1"/>
</dbReference>
<reference evidence="12 13" key="1">
    <citation type="submission" date="2016-08" db="EMBL/GenBank/DDBJ databases">
        <title>A novel genetic cassette of butanologenic Thermoanaerobacterium thermosaccharolyticum that directly convert cellulose to butanol.</title>
        <authorList>
            <person name="Li T."/>
            <person name="He J."/>
        </authorList>
    </citation>
    <scope>NUCLEOTIDE SEQUENCE [LARGE SCALE GENOMIC DNA]</scope>
    <source>
        <strain evidence="12 13">TG57</strain>
    </source>
</reference>
<keyword evidence="4" id="KW-0479">Metal-binding</keyword>
<proteinExistence type="inferred from homology"/>
<dbReference type="Proteomes" id="UP000214975">
    <property type="component" value="Chromosome"/>
</dbReference>
<feature type="coiled-coil region" evidence="8">
    <location>
        <begin position="204"/>
        <end position="248"/>
    </location>
</feature>
<comment type="similarity">
    <text evidence="2">In the N-terminal section; belongs to the transposase 2 family.</text>
</comment>
<dbReference type="AlphaFoldDB" id="A0A223HZ53"/>
<evidence type="ECO:0000256" key="8">
    <source>
        <dbReference type="SAM" id="Coils"/>
    </source>
</evidence>
<name>A0A223HZ53_THETR</name>
<dbReference type="GO" id="GO:0006310">
    <property type="term" value="P:DNA recombination"/>
    <property type="evidence" value="ECO:0007669"/>
    <property type="project" value="UniProtKB-KW"/>
</dbReference>
<evidence type="ECO:0000256" key="1">
    <source>
        <dbReference type="ARBA" id="ARBA00008761"/>
    </source>
</evidence>
<dbReference type="InterPro" id="IPR051399">
    <property type="entry name" value="RNA-guided_DNA_endo/Transpos"/>
</dbReference>
<dbReference type="InterPro" id="IPR021027">
    <property type="entry name" value="Transposase_put_HTH"/>
</dbReference>
<dbReference type="GO" id="GO:0032196">
    <property type="term" value="P:transposition"/>
    <property type="evidence" value="ECO:0007669"/>
    <property type="project" value="UniProtKB-KW"/>
</dbReference>
<feature type="domain" description="Cas12f1-like TNB" evidence="10">
    <location>
        <begin position="289"/>
        <end position="353"/>
    </location>
</feature>
<evidence type="ECO:0000256" key="3">
    <source>
        <dbReference type="ARBA" id="ARBA00022578"/>
    </source>
</evidence>
<evidence type="ECO:0000256" key="5">
    <source>
        <dbReference type="ARBA" id="ARBA00022833"/>
    </source>
</evidence>
<comment type="similarity">
    <text evidence="1">In the C-terminal section; belongs to the transposase 35 family.</text>
</comment>
<evidence type="ECO:0000259" key="10">
    <source>
        <dbReference type="Pfam" id="PF07282"/>
    </source>
</evidence>
<evidence type="ECO:0000259" key="11">
    <source>
        <dbReference type="Pfam" id="PF12323"/>
    </source>
</evidence>